<dbReference type="PANTHER" id="PTHR36323:SF1">
    <property type="entry name" value="MYOTUBULARIN-LIKE PROTEIN"/>
    <property type="match status" value="1"/>
</dbReference>
<keyword evidence="3" id="KW-1185">Reference proteome</keyword>
<dbReference type="EMBL" id="LK036606">
    <property type="protein sequence ID" value="CDY67877.1"/>
    <property type="molecule type" value="Genomic_DNA"/>
</dbReference>
<evidence type="ECO:0000313" key="3">
    <source>
        <dbReference type="Proteomes" id="UP000028999"/>
    </source>
</evidence>
<gene>
    <name evidence="2" type="primary">BnaA05g36590D</name>
    <name evidence="1" type="ORF">DARMORV10_A05P23400.1</name>
    <name evidence="2" type="ORF">GSBRNA2T00067606001</name>
</gene>
<reference evidence="2 3" key="1">
    <citation type="journal article" date="2014" name="Science">
        <title>Plant genetics. Early allopolyploid evolution in the post-Neolithic Brassica napus oilseed genome.</title>
        <authorList>
            <person name="Chalhoub B."/>
            <person name="Denoeud F."/>
            <person name="Liu S."/>
            <person name="Parkin I.A."/>
            <person name="Tang H."/>
            <person name="Wang X."/>
            <person name="Chiquet J."/>
            <person name="Belcram H."/>
            <person name="Tong C."/>
            <person name="Samans B."/>
            <person name="Correa M."/>
            <person name="Da Silva C."/>
            <person name="Just J."/>
            <person name="Falentin C."/>
            <person name="Koh C.S."/>
            <person name="Le Clainche I."/>
            <person name="Bernard M."/>
            <person name="Bento P."/>
            <person name="Noel B."/>
            <person name="Labadie K."/>
            <person name="Alberti A."/>
            <person name="Charles M."/>
            <person name="Arnaud D."/>
            <person name="Guo H."/>
            <person name="Daviaud C."/>
            <person name="Alamery S."/>
            <person name="Jabbari K."/>
            <person name="Zhao M."/>
            <person name="Edger P.P."/>
            <person name="Chelaifa H."/>
            <person name="Tack D."/>
            <person name="Lassalle G."/>
            <person name="Mestiri I."/>
            <person name="Schnel N."/>
            <person name="Le Paslier M.C."/>
            <person name="Fan G."/>
            <person name="Renault V."/>
            <person name="Bayer P.E."/>
            <person name="Golicz A.A."/>
            <person name="Manoli S."/>
            <person name="Lee T.H."/>
            <person name="Thi V.H."/>
            <person name="Chalabi S."/>
            <person name="Hu Q."/>
            <person name="Fan C."/>
            <person name="Tollenaere R."/>
            <person name="Lu Y."/>
            <person name="Battail C."/>
            <person name="Shen J."/>
            <person name="Sidebottom C.H."/>
            <person name="Wang X."/>
            <person name="Canaguier A."/>
            <person name="Chauveau A."/>
            <person name="Berard A."/>
            <person name="Deniot G."/>
            <person name="Guan M."/>
            <person name="Liu Z."/>
            <person name="Sun F."/>
            <person name="Lim Y.P."/>
            <person name="Lyons E."/>
            <person name="Town C.D."/>
            <person name="Bancroft I."/>
            <person name="Wang X."/>
            <person name="Meng J."/>
            <person name="Ma J."/>
            <person name="Pires J.C."/>
            <person name="King G.J."/>
            <person name="Brunel D."/>
            <person name="Delourme R."/>
            <person name="Renard M."/>
            <person name="Aury J.M."/>
            <person name="Adams K.L."/>
            <person name="Batley J."/>
            <person name="Snowdon R.J."/>
            <person name="Tost J."/>
            <person name="Edwards D."/>
            <person name="Zhou Y."/>
            <person name="Hua W."/>
            <person name="Sharpe A.G."/>
            <person name="Paterson A.H."/>
            <person name="Guan C."/>
            <person name="Wincker P."/>
        </authorList>
    </citation>
    <scope>NUCLEOTIDE SEQUENCE [LARGE SCALE GENOMIC DNA]</scope>
    <source>
        <strain evidence="3">cv. Darmor-bzh</strain>
    </source>
</reference>
<organism evidence="2 3">
    <name type="scientific">Brassica napus</name>
    <name type="common">Rape</name>
    <dbReference type="NCBI Taxonomy" id="3708"/>
    <lineage>
        <taxon>Eukaryota</taxon>
        <taxon>Viridiplantae</taxon>
        <taxon>Streptophyta</taxon>
        <taxon>Embryophyta</taxon>
        <taxon>Tracheophyta</taxon>
        <taxon>Spermatophyta</taxon>
        <taxon>Magnoliopsida</taxon>
        <taxon>eudicotyledons</taxon>
        <taxon>Gunneridae</taxon>
        <taxon>Pentapetalae</taxon>
        <taxon>rosids</taxon>
        <taxon>malvids</taxon>
        <taxon>Brassicales</taxon>
        <taxon>Brassicaceae</taxon>
        <taxon>Brassiceae</taxon>
        <taxon>Brassica</taxon>
    </lineage>
</organism>
<dbReference type="Proteomes" id="UP001295469">
    <property type="component" value="Chromosome A05"/>
</dbReference>
<evidence type="ECO:0000313" key="2">
    <source>
        <dbReference type="EMBL" id="CDY67877.1"/>
    </source>
</evidence>
<dbReference type="AlphaFoldDB" id="A0A078JR53"/>
<dbReference type="Gramene" id="CDY67877">
    <property type="protein sequence ID" value="CDY67877"/>
    <property type="gene ID" value="GSBRNA2T00067606001"/>
</dbReference>
<dbReference type="PANTHER" id="PTHR36323">
    <property type="entry name" value="MYOTUBULARIN-LIKE PROTEIN"/>
    <property type="match status" value="1"/>
</dbReference>
<reference evidence="2" key="2">
    <citation type="submission" date="2014-06" db="EMBL/GenBank/DDBJ databases">
        <authorList>
            <person name="Genoscope - CEA"/>
        </authorList>
    </citation>
    <scope>NUCLEOTIDE SEQUENCE</scope>
</reference>
<sequence>METRQNDVHFHRATFLPLLCSRPSIKNVTRTAKLNQEDQQTDPLSPKISCIGQVKRSKKIVGLPTTTSSSVTPAAQHHYFKLKRLFSGKNLTFSAPTTTTIKSIRGRIKKEEFDNKKTNVIDVADMDPPLPVIKLDNDGGGGAGHKAAENLWKRRSGGGNCQLRNLQIQSSTHLLKVTTV</sequence>
<dbReference type="PaxDb" id="3708-A0A078JR53"/>
<dbReference type="Proteomes" id="UP000028999">
    <property type="component" value="Unassembled WGS sequence"/>
</dbReference>
<reference evidence="1" key="3">
    <citation type="submission" date="2021-01" db="EMBL/GenBank/DDBJ databases">
        <authorList>
            <consortium name="Genoscope - CEA"/>
            <person name="William W."/>
        </authorList>
    </citation>
    <scope>NUCLEOTIDE SEQUENCE</scope>
</reference>
<proteinExistence type="predicted"/>
<name>A0A078JR53_BRANA</name>
<protein>
    <submittedName>
        <fullName evidence="1">(rape) hypothetical protein</fullName>
    </submittedName>
    <submittedName>
        <fullName evidence="2">BnaA05g36590D protein</fullName>
    </submittedName>
</protein>
<accession>A0A078JR53</accession>
<evidence type="ECO:0000313" key="1">
    <source>
        <dbReference type="EMBL" id="CAF2098586.1"/>
    </source>
</evidence>
<dbReference type="OMA" id="HHRYFKL"/>
<dbReference type="EMBL" id="HG994359">
    <property type="protein sequence ID" value="CAF2098586.1"/>
    <property type="molecule type" value="Genomic_DNA"/>
</dbReference>